<evidence type="ECO:0000313" key="1">
    <source>
        <dbReference type="EMBL" id="QDP95280.1"/>
    </source>
</evidence>
<proteinExistence type="predicted"/>
<dbReference type="AlphaFoldDB" id="A0A516PVU0"/>
<dbReference type="EMBL" id="CP041692">
    <property type="protein sequence ID" value="QDP95280.1"/>
    <property type="molecule type" value="Genomic_DNA"/>
</dbReference>
<evidence type="ECO:0000313" key="2">
    <source>
        <dbReference type="Proteomes" id="UP000319263"/>
    </source>
</evidence>
<reference evidence="1 2" key="1">
    <citation type="submission" date="2019-07" db="EMBL/GenBank/DDBJ databases">
        <title>Microlunatus dokdonensis sp. nov. isolated from the rhizospheric soil of the wild plant Elymus tsukushiensis.</title>
        <authorList>
            <person name="Ghim S.-Y."/>
            <person name="Hwang Y.-J."/>
            <person name="Son J.-S."/>
            <person name="Shin J.-H."/>
        </authorList>
    </citation>
    <scope>NUCLEOTIDE SEQUENCE [LARGE SCALE GENOMIC DNA]</scope>
    <source>
        <strain evidence="1 2">KUDC0627</strain>
    </source>
</reference>
<protein>
    <submittedName>
        <fullName evidence="1">Uncharacterized protein</fullName>
    </submittedName>
</protein>
<gene>
    <name evidence="1" type="ORF">FOE78_04585</name>
</gene>
<dbReference type="RefSeq" id="WP_143985261.1">
    <property type="nucleotide sequence ID" value="NZ_CP041692.1"/>
</dbReference>
<dbReference type="KEGG" id="mik:FOE78_04585"/>
<dbReference type="Proteomes" id="UP000319263">
    <property type="component" value="Chromosome"/>
</dbReference>
<name>A0A516PVU0_9ACTN</name>
<keyword evidence="2" id="KW-1185">Reference proteome</keyword>
<organism evidence="1 2">
    <name type="scientific">Microlunatus elymi</name>
    <dbReference type="NCBI Taxonomy" id="2596828"/>
    <lineage>
        <taxon>Bacteria</taxon>
        <taxon>Bacillati</taxon>
        <taxon>Actinomycetota</taxon>
        <taxon>Actinomycetes</taxon>
        <taxon>Propionibacteriales</taxon>
        <taxon>Propionibacteriaceae</taxon>
        <taxon>Microlunatus</taxon>
    </lineage>
</organism>
<sequence length="396" mass="44049">MELTVAETITRAARNEAEQRARDDLDQLRKRAVAAGRQRSRKIIKVTAINETTGSIRHLPTGRLLRDWYVHVYINTLRANLSQPYEPIDAQQVEDTAAILRRARPNAEPRSSLQAVGVVRDIAFADASTVAARMTERLQRTGEGRAINYAPDDRFDGDQLRVHVTRHWYKRCYDNVVDGAVMARHPLAAVTDAEQLEVAKVMANREVRRLIGRDNIPLVTAHGTKITEVDRGLASGEVGLVPALPPRIGKVTNAMSIEDRIREAWNDMPRNTRQHWLRLAAVSPTSTRASWGGLDESKKAALVEHYRMTYLPDLADTRFRGQLIKEPDAEAARQMFNHPATLIAPAAGAAGPGRPESASEVAVDDVVSRTAGVHRHRSLIQVPATRPEYQGTLVFD</sequence>
<accession>A0A516PVU0</accession>